<dbReference type="OrthoDB" id="6407006at2759"/>
<dbReference type="Gene3D" id="2.40.10.10">
    <property type="entry name" value="Trypsin-like serine proteases"/>
    <property type="match status" value="1"/>
</dbReference>
<dbReference type="InterPro" id="IPR009003">
    <property type="entry name" value="Peptidase_S1_PA"/>
</dbReference>
<dbReference type="CDD" id="cd00190">
    <property type="entry name" value="Tryp_SPc"/>
    <property type="match status" value="1"/>
</dbReference>
<dbReference type="PROSITE" id="PS50240">
    <property type="entry name" value="TRYPSIN_DOM"/>
    <property type="match status" value="1"/>
</dbReference>
<evidence type="ECO:0000256" key="3">
    <source>
        <dbReference type="SAM" id="SignalP"/>
    </source>
</evidence>
<keyword evidence="2" id="KW-0645">Protease</keyword>
<dbReference type="Pfam" id="PF00089">
    <property type="entry name" value="Trypsin"/>
    <property type="match status" value="1"/>
</dbReference>
<keyword evidence="3" id="KW-0732">Signal</keyword>
<dbReference type="Proteomes" id="UP000192223">
    <property type="component" value="Unplaced"/>
</dbReference>
<keyword evidence="2" id="KW-0378">Hydrolase</keyword>
<evidence type="ECO:0000256" key="2">
    <source>
        <dbReference type="RuleBase" id="RU363034"/>
    </source>
</evidence>
<dbReference type="PANTHER" id="PTHR24252:SF11">
    <property type="entry name" value="ATRIAL NATRIURETIC PEPTIDE-CONVERTING ENZYME ISOFORM X1"/>
    <property type="match status" value="1"/>
</dbReference>
<proteinExistence type="predicted"/>
<organism evidence="5 6">
    <name type="scientific">Agrilus planipennis</name>
    <name type="common">Emerald ash borer</name>
    <name type="synonym">Agrilus marcopoli</name>
    <dbReference type="NCBI Taxonomy" id="224129"/>
    <lineage>
        <taxon>Eukaryota</taxon>
        <taxon>Metazoa</taxon>
        <taxon>Ecdysozoa</taxon>
        <taxon>Arthropoda</taxon>
        <taxon>Hexapoda</taxon>
        <taxon>Insecta</taxon>
        <taxon>Pterygota</taxon>
        <taxon>Neoptera</taxon>
        <taxon>Endopterygota</taxon>
        <taxon>Coleoptera</taxon>
        <taxon>Polyphaga</taxon>
        <taxon>Elateriformia</taxon>
        <taxon>Buprestoidea</taxon>
        <taxon>Buprestidae</taxon>
        <taxon>Agrilinae</taxon>
        <taxon>Agrilus</taxon>
    </lineage>
</organism>
<dbReference type="InterPro" id="IPR033116">
    <property type="entry name" value="TRYPSIN_SER"/>
</dbReference>
<dbReference type="InterPro" id="IPR001314">
    <property type="entry name" value="Peptidase_S1A"/>
</dbReference>
<sequence length="401" mass="45091">MYFCKVCFLLFYFIKFAKCIWANDLFQNDDDVLIISQTKEDEEDSDTATGRVFVTIFGFPSKCEIEGTFYPCTLSLACWWVGGINTGGCGGNSWIVSCCVKRVRKNIKQDQSLLYRGDKDVKKYQIAEEPVPYLQKRNDDAEDECGLSGSRVISKRIIGGKEARFAEYPWQALLKISTFQCGGVLVSRKFVITAGHCVVKAKLKDIKVYLGELDTMDTGKVFEYEPAELHSVTRKILHPRFQYKLIQLDRFDIALLEMLTETAFSYHIFPICLPQRDLTLRGRKGIVTGWGKIKPSTEMKGTNVLRSATVPILDIEECNSWHRKKQITVELHEDVLCAGHPDGHQDACLGDSGGPLVVLENGRWVLVGITSAGFGCGEPLQPGIYHSVVTSVEWIKSVIYV</sequence>
<dbReference type="PRINTS" id="PR00722">
    <property type="entry name" value="CHYMOTRYPSIN"/>
</dbReference>
<name>A0A1W4XD62_AGRPL</name>
<dbReference type="InParanoid" id="A0A1W4XD62"/>
<dbReference type="KEGG" id="apln:108740468"/>
<accession>A0A1W4XD62</accession>
<feature type="chain" id="PRO_5010719115" evidence="3">
    <location>
        <begin position="20"/>
        <end position="401"/>
    </location>
</feature>
<dbReference type="PANTHER" id="PTHR24252">
    <property type="entry name" value="ACROSIN-RELATED"/>
    <property type="match status" value="1"/>
</dbReference>
<dbReference type="PROSITE" id="PS00134">
    <property type="entry name" value="TRYPSIN_HIS"/>
    <property type="match status" value="1"/>
</dbReference>
<dbReference type="GO" id="GO:0006508">
    <property type="term" value="P:proteolysis"/>
    <property type="evidence" value="ECO:0007669"/>
    <property type="project" value="UniProtKB-KW"/>
</dbReference>
<dbReference type="InterPro" id="IPR018114">
    <property type="entry name" value="TRYPSIN_HIS"/>
</dbReference>
<dbReference type="SUPFAM" id="SSF50494">
    <property type="entry name" value="Trypsin-like serine proteases"/>
    <property type="match status" value="1"/>
</dbReference>
<dbReference type="InterPro" id="IPR001254">
    <property type="entry name" value="Trypsin_dom"/>
</dbReference>
<dbReference type="GO" id="GO:0004252">
    <property type="term" value="F:serine-type endopeptidase activity"/>
    <property type="evidence" value="ECO:0007669"/>
    <property type="project" value="InterPro"/>
</dbReference>
<dbReference type="AlphaFoldDB" id="A0A1W4XD62"/>
<dbReference type="GeneID" id="108740468"/>
<reference evidence="6" key="1">
    <citation type="submission" date="2025-08" db="UniProtKB">
        <authorList>
            <consortium name="RefSeq"/>
        </authorList>
    </citation>
    <scope>IDENTIFICATION</scope>
    <source>
        <tissue evidence="6">Entire body</tissue>
    </source>
</reference>
<dbReference type="RefSeq" id="XP_018330295.1">
    <property type="nucleotide sequence ID" value="XM_018474793.2"/>
</dbReference>
<dbReference type="FunFam" id="2.40.10.10:FF:000072">
    <property type="entry name" value="CLIP-domain serine protease"/>
    <property type="match status" value="1"/>
</dbReference>
<gene>
    <name evidence="6" type="primary">LOC108740468</name>
</gene>
<feature type="domain" description="Peptidase S1" evidence="4">
    <location>
        <begin position="157"/>
        <end position="400"/>
    </location>
</feature>
<dbReference type="SMART" id="SM00020">
    <property type="entry name" value="Tryp_SPc"/>
    <property type="match status" value="1"/>
</dbReference>
<evidence type="ECO:0000259" key="4">
    <source>
        <dbReference type="PROSITE" id="PS50240"/>
    </source>
</evidence>
<keyword evidence="5" id="KW-1185">Reference proteome</keyword>
<feature type="signal peptide" evidence="3">
    <location>
        <begin position="1"/>
        <end position="19"/>
    </location>
</feature>
<keyword evidence="2" id="KW-0720">Serine protease</keyword>
<protein>
    <submittedName>
        <fullName evidence="6">Trypsin-7</fullName>
    </submittedName>
</protein>
<dbReference type="InterPro" id="IPR043504">
    <property type="entry name" value="Peptidase_S1_PA_chymotrypsin"/>
</dbReference>
<evidence type="ECO:0000256" key="1">
    <source>
        <dbReference type="ARBA" id="ARBA00023157"/>
    </source>
</evidence>
<dbReference type="STRING" id="224129.A0A1W4XD62"/>
<keyword evidence="1" id="KW-1015">Disulfide bond</keyword>
<dbReference type="PROSITE" id="PS00135">
    <property type="entry name" value="TRYPSIN_SER"/>
    <property type="match status" value="1"/>
</dbReference>
<evidence type="ECO:0000313" key="6">
    <source>
        <dbReference type="RefSeq" id="XP_018330295.1"/>
    </source>
</evidence>
<evidence type="ECO:0000313" key="5">
    <source>
        <dbReference type="Proteomes" id="UP000192223"/>
    </source>
</evidence>